<dbReference type="CDD" id="cd03467">
    <property type="entry name" value="Rieske"/>
    <property type="match status" value="1"/>
</dbReference>
<comment type="function">
    <text evidence="1">Iron-sulfur subunit of the cytochrome bc1 complex, an essential component of the respiratory electron transport chain required for ATP synthesis. The bc1 complex catalyzes the oxidation of menaquinol and the reduction of cytochrome c in the respiratory chain. The bc1 complex operates through a Q-cycle mechanism that couples electron transfer to generation of the proton gradient that drives ATP synthesis.</text>
</comment>
<dbReference type="Gene3D" id="2.102.10.10">
    <property type="entry name" value="Rieske [2Fe-2S] iron-sulphur domain"/>
    <property type="match status" value="1"/>
</dbReference>
<keyword evidence="3" id="KW-0001">2Fe-2S</keyword>
<dbReference type="InterPro" id="IPR005805">
    <property type="entry name" value="Rieske_Fe-S_prot_C"/>
</dbReference>
<evidence type="ECO:0000313" key="12">
    <source>
        <dbReference type="Proteomes" id="UP000619293"/>
    </source>
</evidence>
<name>A0A8J3NUR4_9ACTN</name>
<proteinExistence type="predicted"/>
<dbReference type="GO" id="GO:0046872">
    <property type="term" value="F:metal ion binding"/>
    <property type="evidence" value="ECO:0007669"/>
    <property type="project" value="UniProtKB-KW"/>
</dbReference>
<keyword evidence="12" id="KW-1185">Reference proteome</keyword>
<accession>A0A8J3NUR4</accession>
<dbReference type="GO" id="GO:0004497">
    <property type="term" value="F:monooxygenase activity"/>
    <property type="evidence" value="ECO:0007669"/>
    <property type="project" value="UniProtKB-ARBA"/>
</dbReference>
<keyword evidence="7" id="KW-1015">Disulfide bond</keyword>
<reference evidence="11 12" key="1">
    <citation type="submission" date="2021-01" db="EMBL/GenBank/DDBJ databases">
        <title>Whole genome shotgun sequence of Catellatospora chokoriensis NBRC 107358.</title>
        <authorList>
            <person name="Komaki H."/>
            <person name="Tamura T."/>
        </authorList>
    </citation>
    <scope>NUCLEOTIDE SEQUENCE [LARGE SCALE GENOMIC DNA]</scope>
    <source>
        <strain evidence="11 12">NBRC 107358</strain>
    </source>
</reference>
<comment type="cofactor">
    <cofactor evidence="9">
        <name>[2Fe-2S] cluster</name>
        <dbReference type="ChEBI" id="CHEBI:190135"/>
    </cofactor>
</comment>
<evidence type="ECO:0000259" key="10">
    <source>
        <dbReference type="PROSITE" id="PS51296"/>
    </source>
</evidence>
<protein>
    <recommendedName>
        <fullName evidence="2">Cytochrome bc1 complex Rieske iron-sulfur subunit</fullName>
    </recommendedName>
    <alternativeName>
        <fullName evidence="8">Cytochrome bc1 reductase complex subunit QcrA</fullName>
    </alternativeName>
</protein>
<evidence type="ECO:0000256" key="7">
    <source>
        <dbReference type="ARBA" id="ARBA00023157"/>
    </source>
</evidence>
<gene>
    <name evidence="11" type="ORF">Cch02nite_66940</name>
</gene>
<dbReference type="Pfam" id="PF00355">
    <property type="entry name" value="Rieske"/>
    <property type="match status" value="1"/>
</dbReference>
<dbReference type="SUPFAM" id="SSF50022">
    <property type="entry name" value="ISP domain"/>
    <property type="match status" value="1"/>
</dbReference>
<dbReference type="PROSITE" id="PS51296">
    <property type="entry name" value="RIESKE"/>
    <property type="match status" value="1"/>
</dbReference>
<organism evidence="11 12">
    <name type="scientific">Catellatospora chokoriensis</name>
    <dbReference type="NCBI Taxonomy" id="310353"/>
    <lineage>
        <taxon>Bacteria</taxon>
        <taxon>Bacillati</taxon>
        <taxon>Actinomycetota</taxon>
        <taxon>Actinomycetes</taxon>
        <taxon>Micromonosporales</taxon>
        <taxon>Micromonosporaceae</taxon>
        <taxon>Catellatospora</taxon>
    </lineage>
</organism>
<evidence type="ECO:0000256" key="6">
    <source>
        <dbReference type="ARBA" id="ARBA00023014"/>
    </source>
</evidence>
<sequence length="114" mass="11331">MAGAHGSPAAPGSVTPAVDPIALGPATEIPVGGGKVYSEAMVVVTQPAAGEFKAFTSTCTHWGCQVTAVENDQIICRCHGSRFSATDGSVVLGPATLPLGPVAVTVEDGQLTLG</sequence>
<dbReference type="GO" id="GO:0016705">
    <property type="term" value="F:oxidoreductase activity, acting on paired donors, with incorporation or reduction of molecular oxygen"/>
    <property type="evidence" value="ECO:0007669"/>
    <property type="project" value="UniProtKB-ARBA"/>
</dbReference>
<dbReference type="InterPro" id="IPR014349">
    <property type="entry name" value="Rieske_Fe-S_prot"/>
</dbReference>
<evidence type="ECO:0000256" key="2">
    <source>
        <dbReference type="ARBA" id="ARBA00015816"/>
    </source>
</evidence>
<dbReference type="PANTHER" id="PTHR10134">
    <property type="entry name" value="CYTOCHROME B-C1 COMPLEX SUBUNIT RIESKE, MITOCHONDRIAL"/>
    <property type="match status" value="1"/>
</dbReference>
<dbReference type="RefSeq" id="WP_239120912.1">
    <property type="nucleotide sequence ID" value="NZ_BAAALB010000003.1"/>
</dbReference>
<dbReference type="PRINTS" id="PR00162">
    <property type="entry name" value="RIESKE"/>
</dbReference>
<evidence type="ECO:0000256" key="9">
    <source>
        <dbReference type="ARBA" id="ARBA00034078"/>
    </source>
</evidence>
<dbReference type="AlphaFoldDB" id="A0A8J3NUR4"/>
<dbReference type="InterPro" id="IPR017941">
    <property type="entry name" value="Rieske_2Fe-2S"/>
</dbReference>
<keyword evidence="6" id="KW-0411">Iron-sulfur</keyword>
<comment type="caution">
    <text evidence="11">The sequence shown here is derived from an EMBL/GenBank/DDBJ whole genome shotgun (WGS) entry which is preliminary data.</text>
</comment>
<evidence type="ECO:0000256" key="5">
    <source>
        <dbReference type="ARBA" id="ARBA00023004"/>
    </source>
</evidence>
<dbReference type="GO" id="GO:0051537">
    <property type="term" value="F:2 iron, 2 sulfur cluster binding"/>
    <property type="evidence" value="ECO:0007669"/>
    <property type="project" value="UniProtKB-KW"/>
</dbReference>
<dbReference type="EMBL" id="BONG01000059">
    <property type="protein sequence ID" value="GIF93250.1"/>
    <property type="molecule type" value="Genomic_DNA"/>
</dbReference>
<dbReference type="GO" id="GO:0016020">
    <property type="term" value="C:membrane"/>
    <property type="evidence" value="ECO:0007669"/>
    <property type="project" value="InterPro"/>
</dbReference>
<dbReference type="Proteomes" id="UP000619293">
    <property type="component" value="Unassembled WGS sequence"/>
</dbReference>
<evidence type="ECO:0000313" key="11">
    <source>
        <dbReference type="EMBL" id="GIF93250.1"/>
    </source>
</evidence>
<keyword evidence="4" id="KW-0479">Metal-binding</keyword>
<evidence type="ECO:0000256" key="1">
    <source>
        <dbReference type="ARBA" id="ARBA00002494"/>
    </source>
</evidence>
<keyword evidence="5" id="KW-0408">Iron</keyword>
<evidence type="ECO:0000256" key="3">
    <source>
        <dbReference type="ARBA" id="ARBA00022714"/>
    </source>
</evidence>
<evidence type="ECO:0000256" key="4">
    <source>
        <dbReference type="ARBA" id="ARBA00022723"/>
    </source>
</evidence>
<feature type="domain" description="Rieske" evidence="10">
    <location>
        <begin position="21"/>
        <end position="113"/>
    </location>
</feature>
<evidence type="ECO:0000256" key="8">
    <source>
        <dbReference type="ARBA" id="ARBA00029586"/>
    </source>
</evidence>
<dbReference type="InterPro" id="IPR036922">
    <property type="entry name" value="Rieske_2Fe-2S_sf"/>
</dbReference>